<protein>
    <submittedName>
        <fullName evidence="2">Class A beta-lactamase-related serine hydrolase</fullName>
    </submittedName>
</protein>
<evidence type="ECO:0000259" key="1">
    <source>
        <dbReference type="Pfam" id="PF00144"/>
    </source>
</evidence>
<dbReference type="RefSeq" id="WP_135874523.1">
    <property type="nucleotide sequence ID" value="NZ_SRSO01000001.1"/>
</dbReference>
<dbReference type="GO" id="GO:0006508">
    <property type="term" value="P:proteolysis"/>
    <property type="evidence" value="ECO:0007669"/>
    <property type="project" value="TreeGrafter"/>
</dbReference>
<evidence type="ECO:0000313" key="2">
    <source>
        <dbReference type="EMBL" id="TGV04711.1"/>
    </source>
</evidence>
<comment type="caution">
    <text evidence="2">The sequence shown here is derived from an EMBL/GenBank/DDBJ whole genome shotgun (WGS) entry which is preliminary data.</text>
</comment>
<dbReference type="GO" id="GO:0008233">
    <property type="term" value="F:peptidase activity"/>
    <property type="evidence" value="ECO:0007669"/>
    <property type="project" value="TreeGrafter"/>
</dbReference>
<dbReference type="InterPro" id="IPR001466">
    <property type="entry name" value="Beta-lactam-related"/>
</dbReference>
<dbReference type="PANTHER" id="PTHR46520">
    <property type="entry name" value="SERINE BETA-LACTAMASE-LIKE PROTEIN LACTB, MITOCHONDRIAL"/>
    <property type="match status" value="1"/>
</dbReference>
<dbReference type="Proteomes" id="UP000307602">
    <property type="component" value="Unassembled WGS sequence"/>
</dbReference>
<keyword evidence="2" id="KW-0378">Hydrolase</keyword>
<reference evidence="2 3" key="1">
    <citation type="submission" date="2019-04" db="EMBL/GenBank/DDBJ databases">
        <authorList>
            <person name="Liu A."/>
        </authorList>
    </citation>
    <scope>NUCLEOTIDE SEQUENCE [LARGE SCALE GENOMIC DNA]</scope>
    <source>
        <strain evidence="2 3">RZ03</strain>
    </source>
</reference>
<evidence type="ECO:0000313" key="3">
    <source>
        <dbReference type="Proteomes" id="UP000307602"/>
    </source>
</evidence>
<dbReference type="Pfam" id="PF00144">
    <property type="entry name" value="Beta-lactamase"/>
    <property type="match status" value="1"/>
</dbReference>
<proteinExistence type="predicted"/>
<organism evidence="2 3">
    <name type="scientific">Flavivirga rizhaonensis</name>
    <dbReference type="NCBI Taxonomy" id="2559571"/>
    <lineage>
        <taxon>Bacteria</taxon>
        <taxon>Pseudomonadati</taxon>
        <taxon>Bacteroidota</taxon>
        <taxon>Flavobacteriia</taxon>
        <taxon>Flavobacteriales</taxon>
        <taxon>Flavobacteriaceae</taxon>
        <taxon>Flavivirga</taxon>
    </lineage>
</organism>
<keyword evidence="3" id="KW-1185">Reference proteome</keyword>
<sequence length="497" mass="55716">MKEEGKYLTISVKLLSILLIVLCVQSCALKTGNKDEKHSKVHEQDSIEKPERLVTAMVEELMKLRDIPPGMSVAVGLKNEIIFSEGYGYSNLETKKPVTPKTQFRAASVSKIITATALAKLAEDEKLNFNDLVSKYIPTYPQTIDSVTIKQLSGHLSGIPHYSNNDKIENRHYTTVEDALGVFSHTQLLHKPGDKYKYSTHSYTLLSRVMEKASNKDFLSLLEDDLFNSLGMVSTGPDMRKNPGVEMTELYSFNENGINRGLPIKINNPEDPSYKWAGGGLISTPTDLVKTANSYMNGFIKKDIVDMMFETQKLNSGEETGVGIGWRQNWDMDNRKVYEHAGGMGGARSIICLFPNQKLTISIMGNAKRPRRIEETAHMLALPFLTFPSPSVQPKGVVKLEITMNSNGEKIKKHGTLLLDGKKDHLIIDNEITYKLIYMQRENKYALIHPHGILYTEISLSNGIVSGKTMYYKSPNITKPSENLPLFEFNGDLKSEN</sequence>
<dbReference type="InterPro" id="IPR012338">
    <property type="entry name" value="Beta-lactam/transpept-like"/>
</dbReference>
<dbReference type="OrthoDB" id="9793489at2"/>
<dbReference type="InterPro" id="IPR052794">
    <property type="entry name" value="Mito_Ser_Protease_LACTB"/>
</dbReference>
<dbReference type="PANTHER" id="PTHR46520:SF1">
    <property type="entry name" value="SERINE BETA-LACTAMASE-LIKE PROTEIN LACTB, MITOCHONDRIAL"/>
    <property type="match status" value="1"/>
</dbReference>
<accession>A0A4S1E1Y7</accession>
<dbReference type="EMBL" id="SRSO01000001">
    <property type="protein sequence ID" value="TGV04711.1"/>
    <property type="molecule type" value="Genomic_DNA"/>
</dbReference>
<name>A0A4S1E1Y7_9FLAO</name>
<feature type="domain" description="Beta-lactamase-related" evidence="1">
    <location>
        <begin position="56"/>
        <end position="373"/>
    </location>
</feature>
<gene>
    <name evidence="2" type="ORF">EM932_00880</name>
</gene>
<dbReference type="AlphaFoldDB" id="A0A4S1E1Y7"/>
<dbReference type="Gene3D" id="3.40.710.10">
    <property type="entry name" value="DD-peptidase/beta-lactamase superfamily"/>
    <property type="match status" value="1"/>
</dbReference>
<dbReference type="SUPFAM" id="SSF56601">
    <property type="entry name" value="beta-lactamase/transpeptidase-like"/>
    <property type="match status" value="1"/>
</dbReference>
<dbReference type="GO" id="GO:0019216">
    <property type="term" value="P:regulation of lipid metabolic process"/>
    <property type="evidence" value="ECO:0007669"/>
    <property type="project" value="TreeGrafter"/>
</dbReference>